<organism evidence="1">
    <name type="scientific">uncultured Caudovirales phage</name>
    <dbReference type="NCBI Taxonomy" id="2100421"/>
    <lineage>
        <taxon>Viruses</taxon>
        <taxon>Duplodnaviria</taxon>
        <taxon>Heunggongvirae</taxon>
        <taxon>Uroviricota</taxon>
        <taxon>Caudoviricetes</taxon>
        <taxon>Peduoviridae</taxon>
        <taxon>Maltschvirus</taxon>
        <taxon>Maltschvirus maltsch</taxon>
    </lineage>
</organism>
<reference evidence="1" key="1">
    <citation type="submission" date="2020-04" db="EMBL/GenBank/DDBJ databases">
        <authorList>
            <person name="Chiriac C."/>
            <person name="Salcher M."/>
            <person name="Ghai R."/>
            <person name="Kavagutti S V."/>
        </authorList>
    </citation>
    <scope>NUCLEOTIDE SEQUENCE</scope>
</reference>
<gene>
    <name evidence="1" type="ORF">UFOVP633_7</name>
</gene>
<dbReference type="EMBL" id="LR796610">
    <property type="protein sequence ID" value="CAB4154110.1"/>
    <property type="molecule type" value="Genomic_DNA"/>
</dbReference>
<protein>
    <submittedName>
        <fullName evidence="1">Uncharacterized protein</fullName>
    </submittedName>
</protein>
<dbReference type="InterPro" id="IPR036388">
    <property type="entry name" value="WH-like_DNA-bd_sf"/>
</dbReference>
<evidence type="ECO:0000313" key="1">
    <source>
        <dbReference type="EMBL" id="CAB4154110.1"/>
    </source>
</evidence>
<name>A0A6J5NF24_9CAUD</name>
<dbReference type="Gene3D" id="1.10.10.10">
    <property type="entry name" value="Winged helix-like DNA-binding domain superfamily/Winged helix DNA-binding domain"/>
    <property type="match status" value="1"/>
</dbReference>
<accession>A0A6J5NF24</accession>
<proteinExistence type="predicted"/>
<sequence>MFWTREAYEITKKLTGNSSLSHDLVSHVFLLLFDKDIPEDELPKTFNKFAYNQWHWPNSSFNREHRFRANTVDIIDDIDLTDDSNEYTEHEDFIYNYLHSNSATDEEMFIKEIASMHLCGMTYREIQSKTSISLDTINKTINQFKNDIFNSFDKHRHCKSDVEL</sequence>